<reference evidence="1" key="1">
    <citation type="journal article" date="2014" name="Front. Microbiol.">
        <title>High frequency of phylogenetically diverse reductive dehalogenase-homologous genes in deep subseafloor sedimentary metagenomes.</title>
        <authorList>
            <person name="Kawai M."/>
            <person name="Futagami T."/>
            <person name="Toyoda A."/>
            <person name="Takaki Y."/>
            <person name="Nishi S."/>
            <person name="Hori S."/>
            <person name="Arai W."/>
            <person name="Tsubouchi T."/>
            <person name="Morono Y."/>
            <person name="Uchiyama I."/>
            <person name="Ito T."/>
            <person name="Fujiyama A."/>
            <person name="Inagaki F."/>
            <person name="Takami H."/>
        </authorList>
    </citation>
    <scope>NUCLEOTIDE SEQUENCE</scope>
    <source>
        <strain evidence="1">Expedition CK06-06</strain>
    </source>
</reference>
<sequence>MKKVFKKTKDSLEHLETLNNIFLDKNNFKDISDWQLYKENYEELSRLLIEINFHEKIYGEKGRQMILADIIEYIFFSRGIFSLIDGKNQLIKNNIPKFIELILRFVNLLMCYEIMT</sequence>
<organism evidence="1">
    <name type="scientific">marine sediment metagenome</name>
    <dbReference type="NCBI Taxonomy" id="412755"/>
    <lineage>
        <taxon>unclassified sequences</taxon>
        <taxon>metagenomes</taxon>
        <taxon>ecological metagenomes</taxon>
    </lineage>
</organism>
<name>X1NBE7_9ZZZZ</name>
<accession>X1NBE7</accession>
<feature type="non-terminal residue" evidence="1">
    <location>
        <position position="116"/>
    </location>
</feature>
<comment type="caution">
    <text evidence="1">The sequence shown here is derived from an EMBL/GenBank/DDBJ whole genome shotgun (WGS) entry which is preliminary data.</text>
</comment>
<protein>
    <submittedName>
        <fullName evidence="1">Uncharacterized protein</fullName>
    </submittedName>
</protein>
<dbReference type="EMBL" id="BARV01019127">
    <property type="protein sequence ID" value="GAI27476.1"/>
    <property type="molecule type" value="Genomic_DNA"/>
</dbReference>
<dbReference type="AlphaFoldDB" id="X1NBE7"/>
<evidence type="ECO:0000313" key="1">
    <source>
        <dbReference type="EMBL" id="GAI27476.1"/>
    </source>
</evidence>
<gene>
    <name evidence="1" type="ORF">S06H3_32204</name>
</gene>
<proteinExistence type="predicted"/>